<evidence type="ECO:0000256" key="4">
    <source>
        <dbReference type="ARBA" id="ARBA00023204"/>
    </source>
</evidence>
<dbReference type="GO" id="GO:0005524">
    <property type="term" value="F:ATP binding"/>
    <property type="evidence" value="ECO:0007669"/>
    <property type="project" value="InterPro"/>
</dbReference>
<keyword evidence="4" id="KW-0234">DNA repair</keyword>
<organism evidence="6">
    <name type="scientific">freshwater metagenome</name>
    <dbReference type="NCBI Taxonomy" id="449393"/>
    <lineage>
        <taxon>unclassified sequences</taxon>
        <taxon>metagenomes</taxon>
        <taxon>ecological metagenomes</taxon>
    </lineage>
</organism>
<evidence type="ECO:0000256" key="2">
    <source>
        <dbReference type="ARBA" id="ARBA00022763"/>
    </source>
</evidence>
<feature type="domain" description="Helix-hairpin-helix DNA-binding motif class 1" evidence="5">
    <location>
        <begin position="73"/>
        <end position="92"/>
    </location>
</feature>
<reference evidence="6" key="1">
    <citation type="submission" date="2020-05" db="EMBL/GenBank/DDBJ databases">
        <authorList>
            <person name="Chiriac C."/>
            <person name="Salcher M."/>
            <person name="Ghai R."/>
            <person name="Kavagutti S V."/>
        </authorList>
    </citation>
    <scope>NUCLEOTIDE SEQUENCE</scope>
</reference>
<dbReference type="SMART" id="SM00278">
    <property type="entry name" value="HhH1"/>
    <property type="match status" value="2"/>
</dbReference>
<evidence type="ECO:0000256" key="3">
    <source>
        <dbReference type="ARBA" id="ARBA00023125"/>
    </source>
</evidence>
<evidence type="ECO:0000256" key="1">
    <source>
        <dbReference type="ARBA" id="ARBA00022490"/>
    </source>
</evidence>
<dbReference type="GO" id="GO:0006281">
    <property type="term" value="P:DNA repair"/>
    <property type="evidence" value="ECO:0007669"/>
    <property type="project" value="UniProtKB-KW"/>
</dbReference>
<dbReference type="SUPFAM" id="SSF50249">
    <property type="entry name" value="Nucleic acid-binding proteins"/>
    <property type="match status" value="1"/>
</dbReference>
<gene>
    <name evidence="6" type="ORF">UFOPK2657_00099</name>
    <name evidence="7" type="ORF">UFOPK2872_00381</name>
</gene>
<dbReference type="InterPro" id="IPR010994">
    <property type="entry name" value="RuvA_2-like"/>
</dbReference>
<dbReference type="InterPro" id="IPR036267">
    <property type="entry name" value="RuvA_C_sf"/>
</dbReference>
<dbReference type="Gene3D" id="1.10.150.20">
    <property type="entry name" value="5' to 3' exonuclease, C-terminal subdomain"/>
    <property type="match status" value="1"/>
</dbReference>
<dbReference type="SUPFAM" id="SSF46929">
    <property type="entry name" value="DNA helicase RuvA subunit, C-terminal domain"/>
    <property type="match status" value="1"/>
</dbReference>
<dbReference type="InterPro" id="IPR012340">
    <property type="entry name" value="NA-bd_OB-fold"/>
</dbReference>
<proteinExistence type="inferred from homology"/>
<dbReference type="GO" id="GO:0003677">
    <property type="term" value="F:DNA binding"/>
    <property type="evidence" value="ECO:0007669"/>
    <property type="project" value="UniProtKB-KW"/>
</dbReference>
<protein>
    <submittedName>
        <fullName evidence="6">Unannotated protein</fullName>
    </submittedName>
</protein>
<dbReference type="InterPro" id="IPR013849">
    <property type="entry name" value="DNA_helicase_Holl-junc_RuvA_I"/>
</dbReference>
<dbReference type="SUPFAM" id="SSF47781">
    <property type="entry name" value="RuvA domain 2-like"/>
    <property type="match status" value="1"/>
</dbReference>
<dbReference type="EMBL" id="CAEZYG010000007">
    <property type="protein sequence ID" value="CAB4703018.1"/>
    <property type="molecule type" value="Genomic_DNA"/>
</dbReference>
<keyword evidence="3" id="KW-0238">DNA-binding</keyword>
<accession>A0A6J6Q2I9</accession>
<dbReference type="NCBIfam" id="TIGR00084">
    <property type="entry name" value="ruvA"/>
    <property type="match status" value="1"/>
</dbReference>
<dbReference type="GO" id="GO:0009379">
    <property type="term" value="C:Holliday junction helicase complex"/>
    <property type="evidence" value="ECO:0007669"/>
    <property type="project" value="InterPro"/>
</dbReference>
<dbReference type="GO" id="GO:0009378">
    <property type="term" value="F:four-way junction helicase activity"/>
    <property type="evidence" value="ECO:0007669"/>
    <property type="project" value="InterPro"/>
</dbReference>
<dbReference type="CDD" id="cd14332">
    <property type="entry name" value="UBA_RuvA_C"/>
    <property type="match status" value="1"/>
</dbReference>
<dbReference type="EMBL" id="CAEZZM010000028">
    <property type="protein sequence ID" value="CAB4758857.1"/>
    <property type="molecule type" value="Genomic_DNA"/>
</dbReference>
<dbReference type="InterPro" id="IPR003583">
    <property type="entry name" value="Hlx-hairpin-Hlx_DNA-bd_motif"/>
</dbReference>
<name>A0A6J6Q2I9_9ZZZZ</name>
<evidence type="ECO:0000313" key="7">
    <source>
        <dbReference type="EMBL" id="CAB4758857.1"/>
    </source>
</evidence>
<dbReference type="Pfam" id="PF07499">
    <property type="entry name" value="RuvA_C"/>
    <property type="match status" value="1"/>
</dbReference>
<dbReference type="AlphaFoldDB" id="A0A6J6Q2I9"/>
<dbReference type="Gene3D" id="1.10.8.10">
    <property type="entry name" value="DNA helicase RuvA subunit, C-terminal domain"/>
    <property type="match status" value="1"/>
</dbReference>
<dbReference type="Pfam" id="PF14520">
    <property type="entry name" value="HHH_5"/>
    <property type="match status" value="1"/>
</dbReference>
<dbReference type="Pfam" id="PF01330">
    <property type="entry name" value="RuvA_N"/>
    <property type="match status" value="1"/>
</dbReference>
<sequence length="197" mass="21497">MIGSLRGKVVERNNDGTVLLEVGGVGYLVHVTPRTLAELEPTSTAFVYVHHHIREDAQTLFAFLDRDERRSFEILIATHGIGPSMAMAILATHSPRVLIDIVATNDQAALTMVPGVGRKTAERLLVELKDRLNLPHIDTLESSGAANHSAVVDVREALTGLGYSSEEIREVLREQSATDSAENMLRNALNQLGARRA</sequence>
<dbReference type="InterPro" id="IPR011114">
    <property type="entry name" value="RuvA_C"/>
</dbReference>
<dbReference type="HAMAP" id="MF_00031">
    <property type="entry name" value="DNA_HJ_migration_RuvA"/>
    <property type="match status" value="1"/>
</dbReference>
<feature type="domain" description="Helix-hairpin-helix DNA-binding motif class 1" evidence="5">
    <location>
        <begin position="108"/>
        <end position="127"/>
    </location>
</feature>
<evidence type="ECO:0000313" key="6">
    <source>
        <dbReference type="EMBL" id="CAB4703018.1"/>
    </source>
</evidence>
<dbReference type="GO" id="GO:0006310">
    <property type="term" value="P:DNA recombination"/>
    <property type="evidence" value="ECO:0007669"/>
    <property type="project" value="InterPro"/>
</dbReference>
<dbReference type="Gene3D" id="2.40.50.140">
    <property type="entry name" value="Nucleic acid-binding proteins"/>
    <property type="match status" value="1"/>
</dbReference>
<keyword evidence="1" id="KW-0963">Cytoplasm</keyword>
<keyword evidence="2" id="KW-0227">DNA damage</keyword>
<evidence type="ECO:0000259" key="5">
    <source>
        <dbReference type="SMART" id="SM00278"/>
    </source>
</evidence>
<dbReference type="InterPro" id="IPR000085">
    <property type="entry name" value="RuvA"/>
</dbReference>